<dbReference type="Gene3D" id="1.20.1090.10">
    <property type="entry name" value="Dehydroquinate synthase-like - alpha domain"/>
    <property type="match status" value="1"/>
</dbReference>
<evidence type="ECO:0000259" key="2">
    <source>
        <dbReference type="Pfam" id="PF00465"/>
    </source>
</evidence>
<dbReference type="Proteomes" id="UP000649829">
    <property type="component" value="Unassembled WGS sequence"/>
</dbReference>
<protein>
    <submittedName>
        <fullName evidence="3">Iron-containing alcohol dehydrogenase</fullName>
    </submittedName>
</protein>
<gene>
    <name evidence="3" type="ORF">GCM10011534_17450</name>
</gene>
<evidence type="ECO:0000313" key="4">
    <source>
        <dbReference type="Proteomes" id="UP000649829"/>
    </source>
</evidence>
<dbReference type="Pfam" id="PF00465">
    <property type="entry name" value="Fe-ADH"/>
    <property type="match status" value="1"/>
</dbReference>
<dbReference type="EMBL" id="BMLF01000001">
    <property type="protein sequence ID" value="GGL95894.1"/>
    <property type="molecule type" value="Genomic_DNA"/>
</dbReference>
<sequence>MEREISHDFRVVSRPCRIHSGTGALDRIGEELVRAGVSRALVLCGRSVAEGTGLPDRIEAASDGRVAGVFPGVRKDTPIEDVEAAAAMAREAGADGLIALGGGTVVQAARIAAILLAEEGPPEALATQYPEDGPAISPRLMAPKLPILNALTIGTTAQDRGGSPAKAPARRLEFFDPKTRPAALFWDREALATAPVAMLKATAAMTWWRAVLDMGYLRATALADLNRREVFAISERIRRALAAGDDGDAVRADLCLVTWLMNRAADDGAGTVDTWASRVCYAFSTELFHRHGEVAQGVAVAALGPNVLRETGHRDPAAMQAIAAALGLKPRRAGDLPALLADRIRADLAALGLPVTLRELGIPKDSAAPMLARALKNFNADPKREFAREEDWLSRVLAACW</sequence>
<dbReference type="PANTHER" id="PTHR11496:SF83">
    <property type="entry name" value="HYDROXYACID-OXOACID TRANSHYDROGENASE, MITOCHONDRIAL"/>
    <property type="match status" value="1"/>
</dbReference>
<dbReference type="GO" id="GO:0046872">
    <property type="term" value="F:metal ion binding"/>
    <property type="evidence" value="ECO:0007669"/>
    <property type="project" value="InterPro"/>
</dbReference>
<accession>A0A917WEM6</accession>
<dbReference type="RefSeq" id="WP_051630460.1">
    <property type="nucleotide sequence ID" value="NZ_BMLF01000001.1"/>
</dbReference>
<keyword evidence="4" id="KW-1185">Reference proteome</keyword>
<keyword evidence="1" id="KW-0560">Oxidoreductase</keyword>
<dbReference type="AlphaFoldDB" id="A0A917WEM6"/>
<evidence type="ECO:0000256" key="1">
    <source>
        <dbReference type="ARBA" id="ARBA00023002"/>
    </source>
</evidence>
<reference evidence="3" key="2">
    <citation type="submission" date="2020-09" db="EMBL/GenBank/DDBJ databases">
        <authorList>
            <person name="Sun Q."/>
            <person name="Zhou Y."/>
        </authorList>
    </citation>
    <scope>NUCLEOTIDE SEQUENCE</scope>
    <source>
        <strain evidence="3">CGMCC 1.6293</strain>
    </source>
</reference>
<feature type="domain" description="Alcohol dehydrogenase iron-type/glycerol dehydrogenase GldA" evidence="2">
    <location>
        <begin position="15"/>
        <end position="157"/>
    </location>
</feature>
<evidence type="ECO:0000313" key="3">
    <source>
        <dbReference type="EMBL" id="GGL95894.1"/>
    </source>
</evidence>
<dbReference type="GO" id="GO:0004022">
    <property type="term" value="F:alcohol dehydrogenase (NAD+) activity"/>
    <property type="evidence" value="ECO:0007669"/>
    <property type="project" value="TreeGrafter"/>
</dbReference>
<name>A0A917WEM6_9RHOB</name>
<dbReference type="SUPFAM" id="SSF56796">
    <property type="entry name" value="Dehydroquinate synthase-like"/>
    <property type="match status" value="1"/>
</dbReference>
<comment type="caution">
    <text evidence="3">The sequence shown here is derived from an EMBL/GenBank/DDBJ whole genome shotgun (WGS) entry which is preliminary data.</text>
</comment>
<dbReference type="PANTHER" id="PTHR11496">
    <property type="entry name" value="ALCOHOL DEHYDROGENASE"/>
    <property type="match status" value="1"/>
</dbReference>
<dbReference type="InterPro" id="IPR039697">
    <property type="entry name" value="Alcohol_dehydrogenase_Fe"/>
</dbReference>
<organism evidence="3 4">
    <name type="scientific">Pseudooceanicola nanhaiensis</name>
    <dbReference type="NCBI Taxonomy" id="375761"/>
    <lineage>
        <taxon>Bacteria</taxon>
        <taxon>Pseudomonadati</taxon>
        <taxon>Pseudomonadota</taxon>
        <taxon>Alphaproteobacteria</taxon>
        <taxon>Rhodobacterales</taxon>
        <taxon>Paracoccaceae</taxon>
        <taxon>Pseudooceanicola</taxon>
    </lineage>
</organism>
<proteinExistence type="predicted"/>
<dbReference type="InterPro" id="IPR001670">
    <property type="entry name" value="ADH_Fe/GldA"/>
</dbReference>
<reference evidence="3" key="1">
    <citation type="journal article" date="2014" name="Int. J. Syst. Evol. Microbiol.">
        <title>Complete genome sequence of Corynebacterium casei LMG S-19264T (=DSM 44701T), isolated from a smear-ripened cheese.</title>
        <authorList>
            <consortium name="US DOE Joint Genome Institute (JGI-PGF)"/>
            <person name="Walter F."/>
            <person name="Albersmeier A."/>
            <person name="Kalinowski J."/>
            <person name="Ruckert C."/>
        </authorList>
    </citation>
    <scope>NUCLEOTIDE SEQUENCE</scope>
    <source>
        <strain evidence="3">CGMCC 1.6293</strain>
    </source>
</reference>
<dbReference type="Gene3D" id="3.40.50.1970">
    <property type="match status" value="1"/>
</dbReference>